<name>A0ABX8S5G3_9ACTN</name>
<dbReference type="InterPro" id="IPR036388">
    <property type="entry name" value="WH-like_DNA-bd_sf"/>
</dbReference>
<evidence type="ECO:0000313" key="6">
    <source>
        <dbReference type="Proteomes" id="UP000887023"/>
    </source>
</evidence>
<dbReference type="Pfam" id="PF03965">
    <property type="entry name" value="Penicillinase_R"/>
    <property type="match status" value="1"/>
</dbReference>
<gene>
    <name evidence="5" type="ORF">KV203_10275</name>
</gene>
<evidence type="ECO:0000256" key="1">
    <source>
        <dbReference type="ARBA" id="ARBA00011046"/>
    </source>
</evidence>
<proteinExistence type="inferred from homology"/>
<sequence>MSSTAKASGRPFLGTLERAVLDVLWAGDAPLSGREVHTVLAVRRPLAYVTVTTVLGRLTEKGLVRQSREARAFRYTPLRSCGSIVADHMLQALDECDPGSRRAALVRFVDTISAEDAATILRLLGPSERSAA</sequence>
<dbReference type="InterPro" id="IPR036390">
    <property type="entry name" value="WH_DNA-bd_sf"/>
</dbReference>
<dbReference type="Gene3D" id="6.10.140.850">
    <property type="match status" value="1"/>
</dbReference>
<dbReference type="Proteomes" id="UP000887023">
    <property type="component" value="Chromosome"/>
</dbReference>
<protein>
    <submittedName>
        <fullName evidence="5">BlaI/MecI/CopY family transcriptional regulator</fullName>
    </submittedName>
</protein>
<keyword evidence="6" id="KW-1185">Reference proteome</keyword>
<keyword evidence="2" id="KW-0805">Transcription regulation</keyword>
<keyword evidence="4" id="KW-0804">Transcription</keyword>
<dbReference type="RefSeq" id="WP_066469738.1">
    <property type="nucleotide sequence ID" value="NZ_CBCRUZ010000001.1"/>
</dbReference>
<dbReference type="Gene3D" id="1.10.10.10">
    <property type="entry name" value="Winged helix-like DNA-binding domain superfamily/Winged helix DNA-binding domain"/>
    <property type="match status" value="1"/>
</dbReference>
<evidence type="ECO:0000256" key="4">
    <source>
        <dbReference type="ARBA" id="ARBA00023163"/>
    </source>
</evidence>
<comment type="similarity">
    <text evidence="1">Belongs to the BlaI transcriptional regulatory family.</text>
</comment>
<dbReference type="SUPFAM" id="SSF46785">
    <property type="entry name" value="Winged helix' DNA-binding domain"/>
    <property type="match status" value="1"/>
</dbReference>
<evidence type="ECO:0000313" key="5">
    <source>
        <dbReference type="EMBL" id="QXQ12387.1"/>
    </source>
</evidence>
<reference evidence="5" key="1">
    <citation type="submission" date="2021-07" db="EMBL/GenBank/DDBJ databases">
        <title>Candidatus Kaistella beijingensis sp. nov. isolated from a municipal wastewater treatment plant is involved in sludge foaming.</title>
        <authorList>
            <person name="Song Y."/>
            <person name="Liu S.-J."/>
        </authorList>
    </citation>
    <scope>NUCLEOTIDE SEQUENCE</scope>
    <source>
        <strain evidence="5">DSM 43998</strain>
    </source>
</reference>
<dbReference type="InterPro" id="IPR005650">
    <property type="entry name" value="BlaI_family"/>
</dbReference>
<dbReference type="EMBL" id="CP079105">
    <property type="protein sequence ID" value="QXQ12387.1"/>
    <property type="molecule type" value="Genomic_DNA"/>
</dbReference>
<keyword evidence="3" id="KW-0238">DNA-binding</keyword>
<accession>A0ABX8S5G3</accession>
<evidence type="ECO:0000256" key="2">
    <source>
        <dbReference type="ARBA" id="ARBA00023015"/>
    </source>
</evidence>
<organism evidence="5 6">
    <name type="scientific">Skermania pinensis</name>
    <dbReference type="NCBI Taxonomy" id="39122"/>
    <lineage>
        <taxon>Bacteria</taxon>
        <taxon>Bacillati</taxon>
        <taxon>Actinomycetota</taxon>
        <taxon>Actinomycetes</taxon>
        <taxon>Mycobacteriales</taxon>
        <taxon>Gordoniaceae</taxon>
        <taxon>Skermania</taxon>
    </lineage>
</organism>
<evidence type="ECO:0000256" key="3">
    <source>
        <dbReference type="ARBA" id="ARBA00023125"/>
    </source>
</evidence>